<reference evidence="3 4" key="1">
    <citation type="submission" date="2016-12" db="EMBL/GenBank/DDBJ databases">
        <authorList>
            <person name="Song W.-J."/>
            <person name="Kurnit D.M."/>
        </authorList>
    </citation>
    <scope>NUCLEOTIDE SEQUENCE [LARGE SCALE GENOMIC DNA]</scope>
    <source>
        <strain evidence="3 4">DSM 18488</strain>
    </source>
</reference>
<gene>
    <name evidence="3" type="ORF">SAMN02745220_01315</name>
</gene>
<name>A0A1M7Y300_9BACT</name>
<accession>A0A1M7Y300</accession>
<evidence type="ECO:0000313" key="3">
    <source>
        <dbReference type="EMBL" id="SHO46139.1"/>
    </source>
</evidence>
<evidence type="ECO:0000256" key="1">
    <source>
        <dbReference type="ARBA" id="ARBA00022741"/>
    </source>
</evidence>
<dbReference type="RefSeq" id="WP_073612659.1">
    <property type="nucleotide sequence ID" value="NZ_FRFE01000005.1"/>
</dbReference>
<dbReference type="GO" id="GO:0005886">
    <property type="term" value="C:plasma membrane"/>
    <property type="evidence" value="ECO:0007669"/>
    <property type="project" value="TreeGrafter"/>
</dbReference>
<keyword evidence="1" id="KW-0547">Nucleotide-binding</keyword>
<sequence>MGNIADALKKAGVELPDHAPVEVRRDDEVVAAEEPSSYQESTYTVTNKRAPAVDASQPLQSGPWNERIQMVLDSVGPVAESFKVLRSKILFPKDGKARPRTIMISSSSPEEGKSFVSINLAVAIARGLDQHALLVDCDLRRPSLLGLLGMGAEYTRGLAEYLQGDSELAELICRTSVDKLSLLPSGTPPQNPAELLTSVRMSRLVNELSGRYSDRFIIFDSAPFQIASETMVLAKNVDGVVLVIGSGKSDKARLRRMVENIGPDKILGIVFNGHKQGYFKKKMFDPYGSYYGKYYSSNARK</sequence>
<protein>
    <submittedName>
        <fullName evidence="3">Exopolysaccharide/PEP-CTERM locus tyrosine autokinase</fullName>
    </submittedName>
</protein>
<keyword evidence="2" id="KW-0067">ATP-binding</keyword>
<dbReference type="PANTHER" id="PTHR32309">
    <property type="entry name" value="TYROSINE-PROTEIN KINASE"/>
    <property type="match status" value="1"/>
</dbReference>
<dbReference type="OrthoDB" id="9812433at2"/>
<evidence type="ECO:0000256" key="2">
    <source>
        <dbReference type="ARBA" id="ARBA00022840"/>
    </source>
</evidence>
<dbReference type="InterPro" id="IPR005702">
    <property type="entry name" value="Wzc-like_C"/>
</dbReference>
<keyword evidence="3" id="KW-0808">Transferase</keyword>
<dbReference type="GO" id="GO:0004713">
    <property type="term" value="F:protein tyrosine kinase activity"/>
    <property type="evidence" value="ECO:0007669"/>
    <property type="project" value="TreeGrafter"/>
</dbReference>
<dbReference type="CDD" id="cd05387">
    <property type="entry name" value="BY-kinase"/>
    <property type="match status" value="1"/>
</dbReference>
<evidence type="ECO:0000313" key="4">
    <source>
        <dbReference type="Proteomes" id="UP000184603"/>
    </source>
</evidence>
<dbReference type="EMBL" id="FRFE01000005">
    <property type="protein sequence ID" value="SHO46139.1"/>
    <property type="molecule type" value="Genomic_DNA"/>
</dbReference>
<dbReference type="GO" id="GO:0005524">
    <property type="term" value="F:ATP binding"/>
    <property type="evidence" value="ECO:0007669"/>
    <property type="project" value="UniProtKB-KW"/>
</dbReference>
<dbReference type="AlphaFoldDB" id="A0A1M7Y300"/>
<organism evidence="3 4">
    <name type="scientific">Desulfopila aestuarii DSM 18488</name>
    <dbReference type="NCBI Taxonomy" id="1121416"/>
    <lineage>
        <taxon>Bacteria</taxon>
        <taxon>Pseudomonadati</taxon>
        <taxon>Thermodesulfobacteriota</taxon>
        <taxon>Desulfobulbia</taxon>
        <taxon>Desulfobulbales</taxon>
        <taxon>Desulfocapsaceae</taxon>
        <taxon>Desulfopila</taxon>
    </lineage>
</organism>
<dbReference type="NCBIfam" id="TIGR01007">
    <property type="entry name" value="eps_fam"/>
    <property type="match status" value="1"/>
</dbReference>
<keyword evidence="4" id="KW-1185">Reference proteome</keyword>
<proteinExistence type="predicted"/>
<dbReference type="SUPFAM" id="SSF52540">
    <property type="entry name" value="P-loop containing nucleoside triphosphate hydrolases"/>
    <property type="match status" value="1"/>
</dbReference>
<dbReference type="Proteomes" id="UP000184603">
    <property type="component" value="Unassembled WGS sequence"/>
</dbReference>
<keyword evidence="3" id="KW-0418">Kinase</keyword>
<dbReference type="InterPro" id="IPR027417">
    <property type="entry name" value="P-loop_NTPase"/>
</dbReference>
<dbReference type="STRING" id="1121416.SAMN02745220_01315"/>
<dbReference type="PANTHER" id="PTHR32309:SF13">
    <property type="entry name" value="FERRIC ENTEROBACTIN TRANSPORT PROTEIN FEPE"/>
    <property type="match status" value="1"/>
</dbReference>
<dbReference type="InterPro" id="IPR050445">
    <property type="entry name" value="Bact_polysacc_biosynth/exp"/>
</dbReference>
<dbReference type="Gene3D" id="3.40.50.300">
    <property type="entry name" value="P-loop containing nucleotide triphosphate hydrolases"/>
    <property type="match status" value="1"/>
</dbReference>